<dbReference type="RefSeq" id="WP_345700652.1">
    <property type="nucleotide sequence ID" value="NZ_BAABIS010000001.1"/>
</dbReference>
<sequence length="113" mass="12439">MTTHPVPEPRPDDSAPRTVTVPVEGELDHENCEDFLRTVAERLAAAPGAEVLRVDCRGMSLCDSMGLSVLLQIRRDMDAAGRRLLLDHRPAQLDRLLHLTGTADYLCADRPPA</sequence>
<dbReference type="SUPFAM" id="SSF52091">
    <property type="entry name" value="SpoIIaa-like"/>
    <property type="match status" value="1"/>
</dbReference>
<dbReference type="Gene3D" id="3.30.750.24">
    <property type="entry name" value="STAS domain"/>
    <property type="match status" value="1"/>
</dbReference>
<reference evidence="3" key="1">
    <citation type="journal article" date="2019" name="Int. J. Syst. Evol. Microbiol.">
        <title>The Global Catalogue of Microorganisms (GCM) 10K type strain sequencing project: providing services to taxonomists for standard genome sequencing and annotation.</title>
        <authorList>
            <consortium name="The Broad Institute Genomics Platform"/>
            <consortium name="The Broad Institute Genome Sequencing Center for Infectious Disease"/>
            <person name="Wu L."/>
            <person name="Ma J."/>
        </authorList>
    </citation>
    <scope>NUCLEOTIDE SEQUENCE [LARGE SCALE GENOMIC DNA]</scope>
    <source>
        <strain evidence="3">JCM 13006</strain>
    </source>
</reference>
<dbReference type="Proteomes" id="UP001501752">
    <property type="component" value="Unassembled WGS sequence"/>
</dbReference>
<dbReference type="InterPro" id="IPR002645">
    <property type="entry name" value="STAS_dom"/>
</dbReference>
<evidence type="ECO:0000313" key="2">
    <source>
        <dbReference type="EMBL" id="GAA4877641.1"/>
    </source>
</evidence>
<dbReference type="InterPro" id="IPR036513">
    <property type="entry name" value="STAS_dom_sf"/>
</dbReference>
<dbReference type="PANTHER" id="PTHR33495">
    <property type="entry name" value="ANTI-SIGMA FACTOR ANTAGONIST TM_1081-RELATED-RELATED"/>
    <property type="match status" value="1"/>
</dbReference>
<organism evidence="2 3">
    <name type="scientific">Kitasatospora terrestris</name>
    <dbReference type="NCBI Taxonomy" id="258051"/>
    <lineage>
        <taxon>Bacteria</taxon>
        <taxon>Bacillati</taxon>
        <taxon>Actinomycetota</taxon>
        <taxon>Actinomycetes</taxon>
        <taxon>Kitasatosporales</taxon>
        <taxon>Streptomycetaceae</taxon>
        <taxon>Kitasatospora</taxon>
    </lineage>
</organism>
<comment type="caution">
    <text evidence="2">The sequence shown here is derived from an EMBL/GenBank/DDBJ whole genome shotgun (WGS) entry which is preliminary data.</text>
</comment>
<dbReference type="PANTHER" id="PTHR33495:SF2">
    <property type="entry name" value="ANTI-SIGMA FACTOR ANTAGONIST TM_1081-RELATED"/>
    <property type="match status" value="1"/>
</dbReference>
<name>A0ABP9EH85_9ACTN</name>
<keyword evidence="3" id="KW-1185">Reference proteome</keyword>
<dbReference type="PROSITE" id="PS50801">
    <property type="entry name" value="STAS"/>
    <property type="match status" value="1"/>
</dbReference>
<gene>
    <name evidence="2" type="ORF">GCM10023235_67060</name>
</gene>
<dbReference type="EMBL" id="BAABIS010000001">
    <property type="protein sequence ID" value="GAA4877641.1"/>
    <property type="molecule type" value="Genomic_DNA"/>
</dbReference>
<evidence type="ECO:0000259" key="1">
    <source>
        <dbReference type="PROSITE" id="PS50801"/>
    </source>
</evidence>
<dbReference type="InterPro" id="IPR058548">
    <property type="entry name" value="MlaB-like_STAS"/>
</dbReference>
<evidence type="ECO:0000313" key="3">
    <source>
        <dbReference type="Proteomes" id="UP001501752"/>
    </source>
</evidence>
<dbReference type="CDD" id="cd07043">
    <property type="entry name" value="STAS_anti-anti-sigma_factors"/>
    <property type="match status" value="1"/>
</dbReference>
<accession>A0ABP9EH85</accession>
<proteinExistence type="predicted"/>
<dbReference type="Pfam" id="PF13466">
    <property type="entry name" value="STAS_2"/>
    <property type="match status" value="1"/>
</dbReference>
<protein>
    <recommendedName>
        <fullName evidence="1">STAS domain-containing protein</fullName>
    </recommendedName>
</protein>
<feature type="domain" description="STAS" evidence="1">
    <location>
        <begin position="16"/>
        <end position="113"/>
    </location>
</feature>